<dbReference type="AlphaFoldDB" id="A0A844Z677"/>
<dbReference type="Gene3D" id="1.20.1260.10">
    <property type="match status" value="1"/>
</dbReference>
<comment type="caution">
    <text evidence="2">The sequence shown here is derived from an EMBL/GenBank/DDBJ whole genome shotgun (WGS) entry which is preliminary data.</text>
</comment>
<accession>A0A844Z677</accession>
<evidence type="ECO:0000313" key="2">
    <source>
        <dbReference type="EMBL" id="MXO83318.1"/>
    </source>
</evidence>
<name>A0A844Z677_9SPHN</name>
<dbReference type="InterPro" id="IPR019052">
    <property type="entry name" value="DUF2383"/>
</dbReference>
<keyword evidence="3" id="KW-1185">Reference proteome</keyword>
<dbReference type="RefSeq" id="WP_160613686.1">
    <property type="nucleotide sequence ID" value="NZ_JAUFQM010000001.1"/>
</dbReference>
<dbReference type="NCBIfam" id="TIGR02284">
    <property type="entry name" value="PA2169 family four-helix-bundle protein"/>
    <property type="match status" value="1"/>
</dbReference>
<dbReference type="Pfam" id="PF09537">
    <property type="entry name" value="DUF2383"/>
    <property type="match status" value="1"/>
</dbReference>
<organism evidence="2 3">
    <name type="scientific">Pontixanthobacter aestiaquae</name>
    <dbReference type="NCBI Taxonomy" id="1509367"/>
    <lineage>
        <taxon>Bacteria</taxon>
        <taxon>Pseudomonadati</taxon>
        <taxon>Pseudomonadota</taxon>
        <taxon>Alphaproteobacteria</taxon>
        <taxon>Sphingomonadales</taxon>
        <taxon>Erythrobacteraceae</taxon>
        <taxon>Pontixanthobacter</taxon>
    </lineage>
</organism>
<protein>
    <submittedName>
        <fullName evidence="2">PA2169 family four-helix-bundle protein</fullName>
    </submittedName>
</protein>
<evidence type="ECO:0000259" key="1">
    <source>
        <dbReference type="Pfam" id="PF09537"/>
    </source>
</evidence>
<dbReference type="InterPro" id="IPR012347">
    <property type="entry name" value="Ferritin-like"/>
</dbReference>
<dbReference type="EMBL" id="WTYZ01000001">
    <property type="protein sequence ID" value="MXO83318.1"/>
    <property type="molecule type" value="Genomic_DNA"/>
</dbReference>
<dbReference type="Proteomes" id="UP000460290">
    <property type="component" value="Unassembled WGS sequence"/>
</dbReference>
<gene>
    <name evidence="2" type="ORF">GRI35_08070</name>
</gene>
<sequence>MDAQKVALKSLADTTYDSVNGYRQAAENANTPRLKQTLAQCAEKRSQTLSSLNAELARHGCDQADGTVAGSAHQIWADITGLFENGDENAVERVEEGEDYIAKKFEEVLEQCDFDAQTQQVVQAAYQEIQAGERFTDQLEAYVD</sequence>
<reference evidence="2 3" key="1">
    <citation type="submission" date="2019-12" db="EMBL/GenBank/DDBJ databases">
        <title>Genomic-based taxomic classification of the family Erythrobacteraceae.</title>
        <authorList>
            <person name="Xu L."/>
        </authorList>
    </citation>
    <scope>NUCLEOTIDE SEQUENCE [LARGE SCALE GENOMIC DNA]</scope>
    <source>
        <strain evidence="2 3">KCTC 42006</strain>
    </source>
</reference>
<dbReference type="InterPro" id="IPR011971">
    <property type="entry name" value="CHP02284"/>
</dbReference>
<feature type="domain" description="DUF2383" evidence="1">
    <location>
        <begin position="7"/>
        <end position="111"/>
    </location>
</feature>
<dbReference type="OrthoDB" id="7265085at2"/>
<evidence type="ECO:0000313" key="3">
    <source>
        <dbReference type="Proteomes" id="UP000460290"/>
    </source>
</evidence>
<proteinExistence type="predicted"/>